<protein>
    <submittedName>
        <fullName evidence="3">Endonuclease domain-containing protein</fullName>
    </submittedName>
</protein>
<dbReference type="Proteomes" id="UP001181622">
    <property type="component" value="Unassembled WGS sequence"/>
</dbReference>
<keyword evidence="3" id="KW-0378">Hydrolase</keyword>
<dbReference type="Pfam" id="PF04480">
    <property type="entry name" value="DUF559"/>
    <property type="match status" value="1"/>
</dbReference>
<evidence type="ECO:0000256" key="1">
    <source>
        <dbReference type="SAM" id="MobiDB-lite"/>
    </source>
</evidence>
<dbReference type="GO" id="GO:0004519">
    <property type="term" value="F:endonuclease activity"/>
    <property type="evidence" value="ECO:0007669"/>
    <property type="project" value="UniProtKB-KW"/>
</dbReference>
<dbReference type="InterPro" id="IPR011335">
    <property type="entry name" value="Restrct_endonuc-II-like"/>
</dbReference>
<sequence>MSVARARQLRKSLTPQETKLWVRLRDLRSLGFHPRRRAPIGDHIVDFSFRKQRLAIEIDGGHHGRPSDIARDAVISSLGYQVRRFWNSDVDANIDGVLETILTALERRISASLPRARGRIRVGWDGSETTAALPSRRLHPTSPTPRPSPLRERDQERQRRPEPRLKTRMTIQIGITTQAPIRK</sequence>
<evidence type="ECO:0000259" key="2">
    <source>
        <dbReference type="Pfam" id="PF04480"/>
    </source>
</evidence>
<evidence type="ECO:0000313" key="3">
    <source>
        <dbReference type="EMBL" id="MDR4307331.1"/>
    </source>
</evidence>
<dbReference type="InterPro" id="IPR007569">
    <property type="entry name" value="DUF559"/>
</dbReference>
<gene>
    <name evidence="3" type="ORF">IHQ68_11960</name>
</gene>
<reference evidence="3" key="1">
    <citation type="submission" date="2020-10" db="EMBL/GenBank/DDBJ databases">
        <authorList>
            <person name="Abbas A."/>
            <person name="Razzaq R."/>
            <person name="Waqas M."/>
            <person name="Abbas N."/>
            <person name="Nielsen T.K."/>
            <person name="Hansen L.H."/>
            <person name="Hussain S."/>
            <person name="Shahid M."/>
        </authorList>
    </citation>
    <scope>NUCLEOTIDE SEQUENCE</scope>
    <source>
        <strain evidence="3">S14</strain>
    </source>
</reference>
<evidence type="ECO:0000313" key="4">
    <source>
        <dbReference type="Proteomes" id="UP001181622"/>
    </source>
</evidence>
<dbReference type="PANTHER" id="PTHR38590">
    <property type="entry name" value="BLL0828 PROTEIN"/>
    <property type="match status" value="1"/>
</dbReference>
<dbReference type="CDD" id="cd01038">
    <property type="entry name" value="Endonuclease_DUF559"/>
    <property type="match status" value="1"/>
</dbReference>
<feature type="compositionally biased region" description="Basic and acidic residues" evidence="1">
    <location>
        <begin position="149"/>
        <end position="165"/>
    </location>
</feature>
<dbReference type="PANTHER" id="PTHR38590:SF1">
    <property type="entry name" value="BLL0828 PROTEIN"/>
    <property type="match status" value="1"/>
</dbReference>
<keyword evidence="4" id="KW-1185">Reference proteome</keyword>
<keyword evidence="3" id="KW-0540">Nuclease</keyword>
<dbReference type="RefSeq" id="WP_309392086.1">
    <property type="nucleotide sequence ID" value="NZ_JADBEO010000023.1"/>
</dbReference>
<comment type="caution">
    <text evidence="3">The sequence shown here is derived from an EMBL/GenBank/DDBJ whole genome shotgun (WGS) entry which is preliminary data.</text>
</comment>
<feature type="domain" description="DUF559" evidence="2">
    <location>
        <begin position="4"/>
        <end position="106"/>
    </location>
</feature>
<dbReference type="Gene3D" id="3.40.960.10">
    <property type="entry name" value="VSR Endonuclease"/>
    <property type="match status" value="1"/>
</dbReference>
<dbReference type="EMBL" id="JADBEO010000023">
    <property type="protein sequence ID" value="MDR4307331.1"/>
    <property type="molecule type" value="Genomic_DNA"/>
</dbReference>
<name>A0ABU1DGT9_9HYPH</name>
<organism evidence="3 4">
    <name type="scientific">Chelatococcus sambhunathii</name>
    <dbReference type="NCBI Taxonomy" id="363953"/>
    <lineage>
        <taxon>Bacteria</taxon>
        <taxon>Pseudomonadati</taxon>
        <taxon>Pseudomonadota</taxon>
        <taxon>Alphaproteobacteria</taxon>
        <taxon>Hyphomicrobiales</taxon>
        <taxon>Chelatococcaceae</taxon>
        <taxon>Chelatococcus</taxon>
    </lineage>
</organism>
<feature type="region of interest" description="Disordered" evidence="1">
    <location>
        <begin position="130"/>
        <end position="169"/>
    </location>
</feature>
<dbReference type="InterPro" id="IPR047216">
    <property type="entry name" value="Endonuclease_DUF559_bact"/>
</dbReference>
<keyword evidence="3" id="KW-0255">Endonuclease</keyword>
<dbReference type="SUPFAM" id="SSF52980">
    <property type="entry name" value="Restriction endonuclease-like"/>
    <property type="match status" value="1"/>
</dbReference>
<proteinExistence type="predicted"/>
<accession>A0ABU1DGT9</accession>